<name>A0ABQ5NB45_9CLOT</name>
<keyword evidence="1" id="KW-0175">Coiled coil</keyword>
<gene>
    <name evidence="5" type="ORF">bsdE14_38970</name>
</gene>
<feature type="signal peptide" evidence="3">
    <location>
        <begin position="1"/>
        <end position="25"/>
    </location>
</feature>
<evidence type="ECO:0000256" key="1">
    <source>
        <dbReference type="SAM" id="Coils"/>
    </source>
</evidence>
<sequence length="319" mass="34904">MKIKKLAVIIALAVSISGGGIKAFAEDTVSLSGEAGITPDSIFYPIDKAIDNLKVIFTKGDADKAEALEKIAEERLGESEVMTQKGKTKDAKEALDSYVETIGEVQDKLEAAEKNGQQETDKGYLEELQKVEESVAEKQQKSIEVLTALLDKAPENAKENLTKVIEMQTAKKEAVDNMVKERQEYNAAKKQYNTLKEQLEAAKKSGDAETTAKLEEELKTQGQVLAASKDDLQKAIEVKKAVNKDVKVGESKKEEKKSIDKKEETESTNVGQIDEKDNNKAVETKKSEETNKNVQVQKTQNPGQGNSNGNGNNNGKGKK</sequence>
<feature type="coiled-coil region" evidence="1">
    <location>
        <begin position="95"/>
        <end position="122"/>
    </location>
</feature>
<feature type="domain" description="DUF5667" evidence="4">
    <location>
        <begin position="36"/>
        <end position="156"/>
    </location>
</feature>
<feature type="compositionally biased region" description="Polar residues" evidence="2">
    <location>
        <begin position="292"/>
        <end position="302"/>
    </location>
</feature>
<feature type="compositionally biased region" description="Basic and acidic residues" evidence="2">
    <location>
        <begin position="237"/>
        <end position="265"/>
    </location>
</feature>
<dbReference type="InterPro" id="IPR043725">
    <property type="entry name" value="DUF5667"/>
</dbReference>
<accession>A0ABQ5NB45</accession>
<reference evidence="5 6" key="1">
    <citation type="journal article" date="2024" name="Int. J. Syst. Evol. Microbiol.">
        <title>Clostridium omnivorum sp. nov., isolated from anoxic soil under the treatment of reductive soil disinfestation.</title>
        <authorList>
            <person name="Ueki A."/>
            <person name="Tonouchi A."/>
            <person name="Kaku N."/>
            <person name="Honma S."/>
            <person name="Ueki K."/>
        </authorList>
    </citation>
    <scope>NUCLEOTIDE SEQUENCE [LARGE SCALE GENOMIC DNA]</scope>
    <source>
        <strain evidence="5 6">E14</strain>
    </source>
</reference>
<feature type="compositionally biased region" description="Gly residues" evidence="2">
    <location>
        <begin position="306"/>
        <end position="319"/>
    </location>
</feature>
<feature type="compositionally biased region" description="Basic and acidic residues" evidence="2">
    <location>
        <begin position="273"/>
        <end position="291"/>
    </location>
</feature>
<evidence type="ECO:0000313" key="5">
    <source>
        <dbReference type="EMBL" id="GLC32487.1"/>
    </source>
</evidence>
<evidence type="ECO:0000313" key="6">
    <source>
        <dbReference type="Proteomes" id="UP001208567"/>
    </source>
</evidence>
<feature type="region of interest" description="Disordered" evidence="2">
    <location>
        <begin position="237"/>
        <end position="319"/>
    </location>
</feature>
<keyword evidence="6" id="KW-1185">Reference proteome</keyword>
<protein>
    <recommendedName>
        <fullName evidence="4">DUF5667 domain-containing protein</fullName>
    </recommendedName>
</protein>
<organism evidence="5 6">
    <name type="scientific">Clostridium omnivorum</name>
    <dbReference type="NCBI Taxonomy" id="1604902"/>
    <lineage>
        <taxon>Bacteria</taxon>
        <taxon>Bacillati</taxon>
        <taxon>Bacillota</taxon>
        <taxon>Clostridia</taxon>
        <taxon>Eubacteriales</taxon>
        <taxon>Clostridiaceae</taxon>
        <taxon>Clostridium</taxon>
    </lineage>
</organism>
<keyword evidence="3" id="KW-0732">Signal</keyword>
<evidence type="ECO:0000259" key="4">
    <source>
        <dbReference type="Pfam" id="PF18915"/>
    </source>
</evidence>
<evidence type="ECO:0000256" key="2">
    <source>
        <dbReference type="SAM" id="MobiDB-lite"/>
    </source>
</evidence>
<feature type="coiled-coil region" evidence="1">
    <location>
        <begin position="171"/>
        <end position="205"/>
    </location>
</feature>
<dbReference type="RefSeq" id="WP_264851794.1">
    <property type="nucleotide sequence ID" value="NZ_BRXR01000001.1"/>
</dbReference>
<dbReference type="Pfam" id="PF18915">
    <property type="entry name" value="DUF5667"/>
    <property type="match status" value="1"/>
</dbReference>
<dbReference type="EMBL" id="BRXR01000001">
    <property type="protein sequence ID" value="GLC32487.1"/>
    <property type="molecule type" value="Genomic_DNA"/>
</dbReference>
<feature type="chain" id="PRO_5045867097" description="DUF5667 domain-containing protein" evidence="3">
    <location>
        <begin position="26"/>
        <end position="319"/>
    </location>
</feature>
<proteinExistence type="predicted"/>
<dbReference type="Proteomes" id="UP001208567">
    <property type="component" value="Unassembled WGS sequence"/>
</dbReference>
<evidence type="ECO:0000256" key="3">
    <source>
        <dbReference type="SAM" id="SignalP"/>
    </source>
</evidence>
<comment type="caution">
    <text evidence="5">The sequence shown here is derived from an EMBL/GenBank/DDBJ whole genome shotgun (WGS) entry which is preliminary data.</text>
</comment>